<dbReference type="GO" id="GO:0044781">
    <property type="term" value="P:bacterial-type flagellum organization"/>
    <property type="evidence" value="ECO:0007669"/>
    <property type="project" value="UniProtKB-KW"/>
</dbReference>
<dbReference type="Proteomes" id="UP000245905">
    <property type="component" value="Unassembled WGS sequence"/>
</dbReference>
<evidence type="ECO:0000313" key="13">
    <source>
        <dbReference type="EMBL" id="MCB6938120.1"/>
    </source>
</evidence>
<evidence type="ECO:0000313" key="12">
    <source>
        <dbReference type="EMBL" id="CUN35758.1"/>
    </source>
</evidence>
<evidence type="ECO:0000313" key="29">
    <source>
        <dbReference type="Proteomes" id="UP000286220"/>
    </source>
</evidence>
<evidence type="ECO:0000256" key="9">
    <source>
        <dbReference type="ARBA" id="ARBA00023136"/>
    </source>
</evidence>
<dbReference type="AlphaFoldDB" id="A0A173WC80"/>
<evidence type="ECO:0000313" key="24">
    <source>
        <dbReference type="Proteomes" id="UP000245905"/>
    </source>
</evidence>
<dbReference type="Proteomes" id="UP000260970">
    <property type="component" value="Unassembled WGS sequence"/>
</dbReference>
<evidence type="ECO:0000313" key="14">
    <source>
        <dbReference type="EMBL" id="MCC2745663.1"/>
    </source>
</evidence>
<evidence type="ECO:0000313" key="27">
    <source>
        <dbReference type="Proteomes" id="UP000283765"/>
    </source>
</evidence>
<dbReference type="EMBL" id="JAJFBX010000001">
    <property type="protein sequence ID" value="MCC2745663.1"/>
    <property type="molecule type" value="Genomic_DNA"/>
</dbReference>
<dbReference type="EMBL" id="QRXR01000001">
    <property type="protein sequence ID" value="RGU29356.1"/>
    <property type="molecule type" value="Genomic_DNA"/>
</dbReference>
<dbReference type="RefSeq" id="WP_012742646.1">
    <property type="nucleotide sequence ID" value="NZ_CP092643.1"/>
</dbReference>
<dbReference type="Proteomes" id="UP001197684">
    <property type="component" value="Unassembled WGS sequence"/>
</dbReference>
<keyword evidence="9" id="KW-0472">Membrane</keyword>
<dbReference type="EMBL" id="QSAZ01000002">
    <property type="protein sequence ID" value="RGW88982.1"/>
    <property type="molecule type" value="Genomic_DNA"/>
</dbReference>
<reference evidence="14" key="6">
    <citation type="submission" date="2021-10" db="EMBL/GenBank/DDBJ databases">
        <title>Collection of gut derived symbiotic bacterial strains cultured from healthy donors.</title>
        <authorList>
            <person name="Lin H."/>
            <person name="Littmann E."/>
            <person name="Claire K."/>
            <person name="Pamer E."/>
        </authorList>
    </citation>
    <scope>NUCLEOTIDE SEQUENCE</scope>
    <source>
        <strain evidence="14">MSK.22.92</strain>
    </source>
</reference>
<evidence type="ECO:0000256" key="8">
    <source>
        <dbReference type="ARBA" id="ARBA00022927"/>
    </source>
</evidence>
<keyword evidence="12" id="KW-0969">Cilium</keyword>
<dbReference type="GO" id="GO:0009288">
    <property type="term" value="C:bacterial-type flagellum"/>
    <property type="evidence" value="ECO:0007669"/>
    <property type="project" value="InterPro"/>
</dbReference>
<reference evidence="16 30" key="4">
    <citation type="journal article" date="2019" name="Nat. Med.">
        <title>A library of human gut bacterial isolates paired with longitudinal multiomics data enables mechanistic microbiome research.</title>
        <authorList>
            <person name="Poyet M."/>
            <person name="Groussin M."/>
            <person name="Gibbons S.M."/>
            <person name="Avila-Pacheco J."/>
            <person name="Jiang X."/>
            <person name="Kearney S.M."/>
            <person name="Perrotta A.R."/>
            <person name="Berdy B."/>
            <person name="Zhao S."/>
            <person name="Lieberman T.D."/>
            <person name="Swanson P.K."/>
            <person name="Smith M."/>
            <person name="Roesemann S."/>
            <person name="Alexander J.E."/>
            <person name="Rich S.A."/>
            <person name="Livny J."/>
            <person name="Vlamakis H."/>
            <person name="Clish C."/>
            <person name="Bullock K."/>
            <person name="Deik A."/>
            <person name="Scott J."/>
            <person name="Pierce K.A."/>
            <person name="Xavier R.J."/>
            <person name="Alm E.J."/>
        </authorList>
    </citation>
    <scope>NUCLEOTIDE SEQUENCE [LARGE SCALE GENOMIC DNA]</scope>
    <source>
        <strain evidence="16 30">BIOML-A11</strain>
    </source>
</reference>
<dbReference type="GO" id="GO:0015031">
    <property type="term" value="P:protein transport"/>
    <property type="evidence" value="ECO:0007669"/>
    <property type="project" value="UniProtKB-KW"/>
</dbReference>
<reference evidence="15" key="7">
    <citation type="submission" date="2023-01" db="EMBL/GenBank/DDBJ databases">
        <title>Human gut microbiome strain richness.</title>
        <authorList>
            <person name="Chen-Liaw A."/>
        </authorList>
    </citation>
    <scope>NUCLEOTIDE SEQUENCE</scope>
    <source>
        <strain evidence="15">1001283st1_D2_1001283B150209_150212</strain>
    </source>
</reference>
<reference evidence="25 26" key="3">
    <citation type="submission" date="2018-08" db="EMBL/GenBank/DDBJ databases">
        <title>A genome reference for cultivated species of the human gut microbiota.</title>
        <authorList>
            <person name="Zou Y."/>
            <person name="Xue W."/>
            <person name="Luo G."/>
        </authorList>
    </citation>
    <scope>NUCLEOTIDE SEQUENCE [LARGE SCALE GENOMIC DNA]</scope>
    <source>
        <strain evidence="20 26">AF06-19</strain>
        <strain evidence="19 27">AF17-27</strain>
        <strain evidence="22 28">AF39-14AC</strain>
        <strain evidence="21 29">AM42-17AT</strain>
        <strain evidence="18 25">OM05-6AA</strain>
    </source>
</reference>
<evidence type="ECO:0000256" key="11">
    <source>
        <dbReference type="SAM" id="Coils"/>
    </source>
</evidence>
<dbReference type="Proteomes" id="UP001197847">
    <property type="component" value="Unassembled WGS sequence"/>
</dbReference>
<dbReference type="GeneID" id="86988602"/>
<sequence>MGKFKYSMQNILDIKIKLETQAKNEFSEANRAYLIEKEKLEELFKKRAVYEAALKEQLSGSLNISEINICKKNINSLKSAIRTQLMNVKKAEDMLEVKRVALNELMKERKTHEKLRDKKFEDFQKEEKDNESKEIDQLVSFTYNS</sequence>
<dbReference type="NCBIfam" id="TIGR02473">
    <property type="entry name" value="flagell_FliJ"/>
    <property type="match status" value="1"/>
</dbReference>
<dbReference type="Proteomes" id="UP000095384">
    <property type="component" value="Unassembled WGS sequence"/>
</dbReference>
<evidence type="ECO:0000256" key="2">
    <source>
        <dbReference type="ARBA" id="ARBA00010004"/>
    </source>
</evidence>
<dbReference type="EMBL" id="WKQP01000001">
    <property type="protein sequence ID" value="MSC58866.1"/>
    <property type="molecule type" value="Genomic_DNA"/>
</dbReference>
<keyword evidence="12" id="KW-0282">Flagellum</keyword>
<accession>A0A173WC80</accession>
<evidence type="ECO:0000313" key="19">
    <source>
        <dbReference type="EMBL" id="RGU29356.1"/>
    </source>
</evidence>
<dbReference type="EMBL" id="JAQLYE010000002">
    <property type="protein sequence ID" value="MDB8016725.1"/>
    <property type="molecule type" value="Genomic_DNA"/>
</dbReference>
<evidence type="ECO:0000256" key="3">
    <source>
        <dbReference type="ARBA" id="ARBA00020392"/>
    </source>
</evidence>
<evidence type="ECO:0000256" key="7">
    <source>
        <dbReference type="ARBA" id="ARBA00022795"/>
    </source>
</evidence>
<keyword evidence="4" id="KW-0813">Transport</keyword>
<evidence type="ECO:0000313" key="22">
    <source>
        <dbReference type="EMBL" id="RHL08109.1"/>
    </source>
</evidence>
<dbReference type="EMBL" id="QROF01000001">
    <property type="protein sequence ID" value="RHL08109.1"/>
    <property type="molecule type" value="Genomic_DNA"/>
</dbReference>
<dbReference type="Proteomes" id="UP000286181">
    <property type="component" value="Unassembled WGS sequence"/>
</dbReference>
<evidence type="ECO:0000256" key="10">
    <source>
        <dbReference type="ARBA" id="ARBA00023225"/>
    </source>
</evidence>
<comment type="similarity">
    <text evidence="2">Belongs to the FliJ family.</text>
</comment>
<evidence type="ECO:0000313" key="23">
    <source>
        <dbReference type="Proteomes" id="UP000095384"/>
    </source>
</evidence>
<reference evidence="17 24" key="1">
    <citation type="submission" date="2014-09" db="EMBL/GenBank/DDBJ databases">
        <title>Butyrate-producing bacteria isolated from human gut.</title>
        <authorList>
            <person name="Zhang Q."/>
            <person name="Zhao L."/>
        </authorList>
    </citation>
    <scope>NUCLEOTIDE SEQUENCE [LARGE SCALE GENOMIC DNA]</scope>
    <source>
        <strain evidence="17 24">R22</strain>
    </source>
</reference>
<evidence type="ECO:0000313" key="21">
    <source>
        <dbReference type="EMBL" id="RHA93509.1"/>
    </source>
</evidence>
<keyword evidence="12" id="KW-0966">Cell projection</keyword>
<evidence type="ECO:0000313" key="26">
    <source>
        <dbReference type="Proteomes" id="UP000283683"/>
    </source>
</evidence>
<evidence type="ECO:0000313" key="15">
    <source>
        <dbReference type="EMBL" id="MDB8016725.1"/>
    </source>
</evidence>
<dbReference type="OMA" id="WMDEISI"/>
<evidence type="ECO:0000313" key="28">
    <source>
        <dbReference type="Proteomes" id="UP000286181"/>
    </source>
</evidence>
<dbReference type="Gene3D" id="1.10.287.1700">
    <property type="match status" value="1"/>
</dbReference>
<dbReference type="Proteomes" id="UP000479563">
    <property type="component" value="Unassembled WGS sequence"/>
</dbReference>
<dbReference type="EMBL" id="QSFZ01000003">
    <property type="protein sequence ID" value="RHA93509.1"/>
    <property type="molecule type" value="Genomic_DNA"/>
</dbReference>
<keyword evidence="5" id="KW-1003">Cell membrane</keyword>
<protein>
    <recommendedName>
        <fullName evidence="3">Flagellar FliJ protein</fullName>
    </recommendedName>
</protein>
<evidence type="ECO:0000256" key="5">
    <source>
        <dbReference type="ARBA" id="ARBA00022475"/>
    </source>
</evidence>
<keyword evidence="7" id="KW-1005">Bacterial flagellum biogenesis</keyword>
<organism evidence="12 23">
    <name type="scientific">Agathobacter rectalis</name>
    <dbReference type="NCBI Taxonomy" id="39491"/>
    <lineage>
        <taxon>Bacteria</taxon>
        <taxon>Bacillati</taxon>
        <taxon>Bacillota</taxon>
        <taxon>Clostridia</taxon>
        <taxon>Lachnospirales</taxon>
        <taxon>Lachnospiraceae</taxon>
        <taxon>Agathobacter</taxon>
    </lineage>
</organism>
<evidence type="ECO:0000313" key="20">
    <source>
        <dbReference type="EMBL" id="RGW88982.1"/>
    </source>
</evidence>
<dbReference type="GO" id="GO:0071973">
    <property type="term" value="P:bacterial-type flagellum-dependent cell motility"/>
    <property type="evidence" value="ECO:0007669"/>
    <property type="project" value="InterPro"/>
</dbReference>
<keyword evidence="10" id="KW-1006">Bacterial flagellum protein export</keyword>
<dbReference type="Pfam" id="PF02050">
    <property type="entry name" value="FliJ"/>
    <property type="match status" value="1"/>
</dbReference>
<evidence type="ECO:0000256" key="4">
    <source>
        <dbReference type="ARBA" id="ARBA00022448"/>
    </source>
</evidence>
<evidence type="ECO:0000313" key="30">
    <source>
        <dbReference type="Proteomes" id="UP000479563"/>
    </source>
</evidence>
<evidence type="ECO:0000313" key="16">
    <source>
        <dbReference type="EMBL" id="MSC58866.1"/>
    </source>
</evidence>
<evidence type="ECO:0000313" key="18">
    <source>
        <dbReference type="EMBL" id="RGN26535.1"/>
    </source>
</evidence>
<evidence type="ECO:0000256" key="1">
    <source>
        <dbReference type="ARBA" id="ARBA00004413"/>
    </source>
</evidence>
<dbReference type="InterPro" id="IPR053716">
    <property type="entry name" value="Flag_assembly_chemotaxis_eff"/>
</dbReference>
<keyword evidence="11" id="KW-0175">Coiled coil</keyword>
<dbReference type="EMBL" id="JAJCJK010000008">
    <property type="protein sequence ID" value="MCB6938120.1"/>
    <property type="molecule type" value="Genomic_DNA"/>
</dbReference>
<dbReference type="EMBL" id="CYYW01000001">
    <property type="protein sequence ID" value="CUN35758.1"/>
    <property type="molecule type" value="Genomic_DNA"/>
</dbReference>
<gene>
    <name evidence="13" type="primary">fliJ</name>
    <name evidence="22" type="ORF">DW038_01495</name>
    <name evidence="21" type="ORF">DW912_04245</name>
    <name evidence="20" type="ORF">DWV45_02250</name>
    <name evidence="19" type="ORF">DWW89_01000</name>
    <name evidence="18" type="ORF">DXB72_00970</name>
    <name evidence="12" type="ORF">ERS852417_00080</name>
    <name evidence="16" type="ORF">GKE07_01260</name>
    <name evidence="17" type="ORF">LD38_01530</name>
    <name evidence="13" type="ORF">LIZ56_06790</name>
    <name evidence="14" type="ORF">LK487_01205</name>
    <name evidence="15" type="ORF">PNE45_01570</name>
</gene>
<dbReference type="Proteomes" id="UP000286220">
    <property type="component" value="Unassembled WGS sequence"/>
</dbReference>
<dbReference type="EMBL" id="QSUG01000001">
    <property type="protein sequence ID" value="RGN26535.1"/>
    <property type="molecule type" value="Genomic_DNA"/>
</dbReference>
<name>A0A173WC80_9FIRM</name>
<evidence type="ECO:0000256" key="6">
    <source>
        <dbReference type="ARBA" id="ARBA00022500"/>
    </source>
</evidence>
<proteinExistence type="inferred from homology"/>
<dbReference type="Proteomes" id="UP000283765">
    <property type="component" value="Unassembled WGS sequence"/>
</dbReference>
<dbReference type="GO" id="GO:0005886">
    <property type="term" value="C:plasma membrane"/>
    <property type="evidence" value="ECO:0007669"/>
    <property type="project" value="UniProtKB-SubCell"/>
</dbReference>
<keyword evidence="6" id="KW-0145">Chemotaxis</keyword>
<reference evidence="12 23" key="2">
    <citation type="submission" date="2015-09" db="EMBL/GenBank/DDBJ databases">
        <authorList>
            <consortium name="Pathogen Informatics"/>
        </authorList>
    </citation>
    <scope>NUCLEOTIDE SEQUENCE [LARGE SCALE GENOMIC DNA]</scope>
    <source>
        <strain evidence="12 23">2789STDY5608860</strain>
    </source>
</reference>
<reference evidence="13" key="5">
    <citation type="submission" date="2021-10" db="EMBL/GenBank/DDBJ databases">
        <title>Collection of gut derived symbiotic bacterial strains cultured from healthy donors.</title>
        <authorList>
            <person name="Lin H."/>
            <person name="Littmann E."/>
            <person name="Kohout C."/>
            <person name="Pamer E.G."/>
        </authorList>
    </citation>
    <scope>NUCLEOTIDE SEQUENCE</scope>
    <source>
        <strain evidence="13">DFI.9.42</strain>
    </source>
</reference>
<evidence type="ECO:0000313" key="25">
    <source>
        <dbReference type="Proteomes" id="UP000260970"/>
    </source>
</evidence>
<dbReference type="EMBL" id="JRFS01000002">
    <property type="protein sequence ID" value="PWE84784.1"/>
    <property type="molecule type" value="Genomic_DNA"/>
</dbReference>
<dbReference type="GO" id="GO:0006935">
    <property type="term" value="P:chemotaxis"/>
    <property type="evidence" value="ECO:0007669"/>
    <property type="project" value="UniProtKB-KW"/>
</dbReference>
<comment type="subcellular location">
    <subcellularLocation>
        <location evidence="1">Cell membrane</location>
        <topology evidence="1">Peripheral membrane protein</topology>
        <orientation evidence="1">Cytoplasmic side</orientation>
    </subcellularLocation>
</comment>
<evidence type="ECO:0000313" key="17">
    <source>
        <dbReference type="EMBL" id="PWE84784.1"/>
    </source>
</evidence>
<dbReference type="Proteomes" id="UP000283683">
    <property type="component" value="Unassembled WGS sequence"/>
</dbReference>
<dbReference type="Proteomes" id="UP001212823">
    <property type="component" value="Unassembled WGS sequence"/>
</dbReference>
<dbReference type="InterPro" id="IPR012823">
    <property type="entry name" value="Flagell_FliJ"/>
</dbReference>
<keyword evidence="8" id="KW-0653">Protein transport</keyword>
<feature type="coiled-coil region" evidence="11">
    <location>
        <begin position="88"/>
        <end position="118"/>
    </location>
</feature>